<feature type="compositionally biased region" description="Acidic residues" evidence="1">
    <location>
        <begin position="342"/>
        <end position="353"/>
    </location>
</feature>
<name>A0A9X7ASF6_BACTU</name>
<accession>A0A9X7ASF6</accession>
<organism evidence="2 3">
    <name type="scientific">Bacillus thuringiensis</name>
    <dbReference type="NCBI Taxonomy" id="1428"/>
    <lineage>
        <taxon>Bacteria</taxon>
        <taxon>Bacillati</taxon>
        <taxon>Bacillota</taxon>
        <taxon>Bacilli</taxon>
        <taxon>Bacillales</taxon>
        <taxon>Bacillaceae</taxon>
        <taxon>Bacillus</taxon>
        <taxon>Bacillus cereus group</taxon>
    </lineage>
</organism>
<feature type="region of interest" description="Disordered" evidence="1">
    <location>
        <begin position="275"/>
        <end position="294"/>
    </location>
</feature>
<sequence length="353" mass="40337">MAKKKEEVVLEQTKSAIKLQGVVSRMDSDHAFKEGETGSGKPYKSLRFTVITKDAEGEKNEVPVELFGMEQDEVYAYNMKKKEGKRFPFESRDNLPDGYHLFGVRVGLQRDEDGKVIAENLHPYDAVEEIFNELQDGMHIYLNGEIEISEYEKDGEKKEQKRFVMKSLGLLKKDIDFEAENFEETAVFEQEMVFVDMEVDRETKKAKVIGRTIGYGGKFANGSFIIDGNDKDLEGLIKAFKKLKFGAFMKVYGKVVNRVEFVEAEETDAKPVDKKNPFATVGKEKHKSLEKRTSREYTNELQIEGVEAESFVTAKYKEEDFVLPVEEEKAEEANDDNPFADTGDDKEDGDDLW</sequence>
<feature type="region of interest" description="Disordered" evidence="1">
    <location>
        <begin position="326"/>
        <end position="353"/>
    </location>
</feature>
<evidence type="ECO:0000313" key="3">
    <source>
        <dbReference type="Proteomes" id="UP000226106"/>
    </source>
</evidence>
<gene>
    <name evidence="2" type="ORF">COK72_02010</name>
</gene>
<proteinExistence type="predicted"/>
<evidence type="ECO:0000256" key="1">
    <source>
        <dbReference type="SAM" id="MobiDB-lite"/>
    </source>
</evidence>
<evidence type="ECO:0000313" key="2">
    <source>
        <dbReference type="EMBL" id="PFT50803.1"/>
    </source>
</evidence>
<protein>
    <submittedName>
        <fullName evidence="2">Uncharacterized protein</fullName>
    </submittedName>
</protein>
<reference evidence="2 3" key="1">
    <citation type="submission" date="2017-09" db="EMBL/GenBank/DDBJ databases">
        <title>Large-scale bioinformatics analysis of Bacillus genomes uncovers conserved roles of natural products in bacterial physiology.</title>
        <authorList>
            <consortium name="Agbiome Team Llc"/>
            <person name="Bleich R.M."/>
            <person name="Grubbs K.J."/>
            <person name="Santa Maria K.C."/>
            <person name="Allen S.E."/>
            <person name="Farag S."/>
            <person name="Shank E.A."/>
            <person name="Bowers A."/>
        </authorList>
    </citation>
    <scope>NUCLEOTIDE SEQUENCE [LARGE SCALE GENOMIC DNA]</scope>
    <source>
        <strain evidence="2 3">AFS065400</strain>
    </source>
</reference>
<dbReference type="RefSeq" id="WP_098392870.1">
    <property type="nucleotide sequence ID" value="NZ_NTVZ01000052.1"/>
</dbReference>
<comment type="caution">
    <text evidence="2">The sequence shown here is derived from an EMBL/GenBank/DDBJ whole genome shotgun (WGS) entry which is preliminary data.</text>
</comment>
<dbReference type="EMBL" id="NVCO01000007">
    <property type="protein sequence ID" value="PFT50803.1"/>
    <property type="molecule type" value="Genomic_DNA"/>
</dbReference>
<dbReference type="AlphaFoldDB" id="A0A9X7ASF6"/>
<dbReference type="Proteomes" id="UP000226106">
    <property type="component" value="Unassembled WGS sequence"/>
</dbReference>